<feature type="compositionally biased region" description="Low complexity" evidence="4">
    <location>
        <begin position="7"/>
        <end position="18"/>
    </location>
</feature>
<dbReference type="Gene3D" id="3.40.1410.10">
    <property type="entry name" value="Chorismate lyase-like"/>
    <property type="match status" value="1"/>
</dbReference>
<keyword evidence="3" id="KW-0804">Transcription</keyword>
<keyword evidence="2" id="KW-0238">DNA-binding</keyword>
<dbReference type="PANTHER" id="PTHR44846">
    <property type="entry name" value="MANNOSYL-D-GLYCERATE TRANSPORT/METABOLISM SYSTEM REPRESSOR MNGR-RELATED"/>
    <property type="match status" value="1"/>
</dbReference>
<dbReference type="InterPro" id="IPR050679">
    <property type="entry name" value="Bact_HTH_transcr_reg"/>
</dbReference>
<accession>A0ABQ4QWA4</accession>
<reference evidence="6" key="2">
    <citation type="submission" date="2021-08" db="EMBL/GenBank/DDBJ databases">
        <authorList>
            <person name="Tani A."/>
            <person name="Ola A."/>
            <person name="Ogura Y."/>
            <person name="Katsura K."/>
            <person name="Hayashi T."/>
        </authorList>
    </citation>
    <scope>NUCLEOTIDE SEQUENCE</scope>
    <source>
        <strain evidence="6">KCTC 52305</strain>
    </source>
</reference>
<protein>
    <submittedName>
        <fullName evidence="6">HTH-type transcriptional repressor NagR</fullName>
    </submittedName>
</protein>
<evidence type="ECO:0000256" key="4">
    <source>
        <dbReference type="SAM" id="MobiDB-lite"/>
    </source>
</evidence>
<comment type="caution">
    <text evidence="6">The sequence shown here is derived from an EMBL/GenBank/DDBJ whole genome shotgun (WGS) entry which is preliminary data.</text>
</comment>
<dbReference type="PANTHER" id="PTHR44846:SF1">
    <property type="entry name" value="MANNOSYL-D-GLYCERATE TRANSPORT_METABOLISM SYSTEM REPRESSOR MNGR-RELATED"/>
    <property type="match status" value="1"/>
</dbReference>
<sequence>MRDKSPAGRFPAPAAGRAPPAPAERPVLTTLVRLRQDTAKPMYQQLEEQLRALIEDGTLTAGTTLPAERPFAEAMGISRTTVQRCYDALRRQRFLSAHGRLGFIVEAGRTRLSPGMDRLKGFTEEMREIGRVPSSEIIERVVVYDRSIASIFGQPSTAPFLKLVRIRRGDGIPLSREVAWYDLGVVPEMAEADLSGSVYAFLGSHGAALVRCRQTIEAATPDAAECAVFGFTEPLPCLLIKRCSYARDDRMVEYVEGLFRGDAYAYRLDLRA</sequence>
<evidence type="ECO:0000256" key="1">
    <source>
        <dbReference type="ARBA" id="ARBA00023015"/>
    </source>
</evidence>
<dbReference type="SMART" id="SM00345">
    <property type="entry name" value="HTH_GNTR"/>
    <property type="match status" value="1"/>
</dbReference>
<feature type="region of interest" description="Disordered" evidence="4">
    <location>
        <begin position="1"/>
        <end position="24"/>
    </location>
</feature>
<dbReference type="EMBL" id="BPQH01000004">
    <property type="protein sequence ID" value="GJD48936.1"/>
    <property type="molecule type" value="Genomic_DNA"/>
</dbReference>
<dbReference type="InterPro" id="IPR036388">
    <property type="entry name" value="WH-like_DNA-bd_sf"/>
</dbReference>
<dbReference type="Gene3D" id="1.10.10.10">
    <property type="entry name" value="Winged helix-like DNA-binding domain superfamily/Winged helix DNA-binding domain"/>
    <property type="match status" value="1"/>
</dbReference>
<evidence type="ECO:0000259" key="5">
    <source>
        <dbReference type="PROSITE" id="PS50949"/>
    </source>
</evidence>
<gene>
    <name evidence="6" type="primary">nagR_2</name>
    <name evidence="6" type="ORF">OPKNFCMD_1662</name>
</gene>
<feature type="domain" description="HTH gntR-type" evidence="5">
    <location>
        <begin position="40"/>
        <end position="108"/>
    </location>
</feature>
<reference evidence="6" key="1">
    <citation type="journal article" date="2021" name="Front. Microbiol.">
        <title>Comprehensive Comparative Genomics and Phenotyping of Methylobacterium Species.</title>
        <authorList>
            <person name="Alessa O."/>
            <person name="Ogura Y."/>
            <person name="Fujitani Y."/>
            <person name="Takami H."/>
            <person name="Hayashi T."/>
            <person name="Sahin N."/>
            <person name="Tani A."/>
        </authorList>
    </citation>
    <scope>NUCLEOTIDE SEQUENCE</scope>
    <source>
        <strain evidence="6">KCTC 52305</strain>
    </source>
</reference>
<dbReference type="CDD" id="cd07377">
    <property type="entry name" value="WHTH_GntR"/>
    <property type="match status" value="1"/>
</dbReference>
<keyword evidence="1" id="KW-0805">Transcription regulation</keyword>
<dbReference type="Pfam" id="PF07702">
    <property type="entry name" value="UTRA"/>
    <property type="match status" value="1"/>
</dbReference>
<dbReference type="SUPFAM" id="SSF46785">
    <property type="entry name" value="Winged helix' DNA-binding domain"/>
    <property type="match status" value="1"/>
</dbReference>
<evidence type="ECO:0000256" key="3">
    <source>
        <dbReference type="ARBA" id="ARBA00023163"/>
    </source>
</evidence>
<dbReference type="Proteomes" id="UP001055167">
    <property type="component" value="Unassembled WGS sequence"/>
</dbReference>
<dbReference type="InterPro" id="IPR036390">
    <property type="entry name" value="WH_DNA-bd_sf"/>
</dbReference>
<name>A0ABQ4QWA4_9HYPH</name>
<evidence type="ECO:0000256" key="2">
    <source>
        <dbReference type="ARBA" id="ARBA00023125"/>
    </source>
</evidence>
<dbReference type="InterPro" id="IPR000524">
    <property type="entry name" value="Tscrpt_reg_HTH_GntR"/>
</dbReference>
<dbReference type="SMART" id="SM00866">
    <property type="entry name" value="UTRA"/>
    <property type="match status" value="1"/>
</dbReference>
<dbReference type="Pfam" id="PF00392">
    <property type="entry name" value="GntR"/>
    <property type="match status" value="1"/>
</dbReference>
<proteinExistence type="predicted"/>
<dbReference type="PROSITE" id="PS50949">
    <property type="entry name" value="HTH_GNTR"/>
    <property type="match status" value="1"/>
</dbReference>
<evidence type="ECO:0000313" key="6">
    <source>
        <dbReference type="EMBL" id="GJD48936.1"/>
    </source>
</evidence>
<dbReference type="InterPro" id="IPR028978">
    <property type="entry name" value="Chorismate_lyase_/UTRA_dom_sf"/>
</dbReference>
<dbReference type="SUPFAM" id="SSF64288">
    <property type="entry name" value="Chorismate lyase-like"/>
    <property type="match status" value="1"/>
</dbReference>
<evidence type="ECO:0000313" key="7">
    <source>
        <dbReference type="Proteomes" id="UP001055167"/>
    </source>
</evidence>
<organism evidence="6 7">
    <name type="scientific">Methylobacterium crusticola</name>
    <dbReference type="NCBI Taxonomy" id="1697972"/>
    <lineage>
        <taxon>Bacteria</taxon>
        <taxon>Pseudomonadati</taxon>
        <taxon>Pseudomonadota</taxon>
        <taxon>Alphaproteobacteria</taxon>
        <taxon>Hyphomicrobiales</taxon>
        <taxon>Methylobacteriaceae</taxon>
        <taxon>Methylobacterium</taxon>
    </lineage>
</organism>
<dbReference type="InterPro" id="IPR011663">
    <property type="entry name" value="UTRA"/>
</dbReference>
<keyword evidence="7" id="KW-1185">Reference proteome</keyword>